<dbReference type="Pfam" id="PF00990">
    <property type="entry name" value="GGDEF"/>
    <property type="match status" value="1"/>
</dbReference>
<organism evidence="5 6">
    <name type="scientific">Sulfuricurvum kujiense</name>
    <dbReference type="NCBI Taxonomy" id="148813"/>
    <lineage>
        <taxon>Bacteria</taxon>
        <taxon>Pseudomonadati</taxon>
        <taxon>Campylobacterota</taxon>
        <taxon>Epsilonproteobacteria</taxon>
        <taxon>Campylobacterales</taxon>
        <taxon>Sulfurimonadaceae</taxon>
        <taxon>Sulfuricurvum</taxon>
    </lineage>
</organism>
<dbReference type="RefSeq" id="WP_294895004.1">
    <property type="nucleotide sequence ID" value="NZ_DLUI01000074.1"/>
</dbReference>
<feature type="coiled-coil region" evidence="3">
    <location>
        <begin position="62"/>
        <end position="114"/>
    </location>
</feature>
<dbReference type="NCBIfam" id="TIGR00254">
    <property type="entry name" value="GGDEF"/>
    <property type="match status" value="1"/>
</dbReference>
<comment type="catalytic activity">
    <reaction evidence="2">
        <text>2 GTP = 3',3'-c-di-GMP + 2 diphosphate</text>
        <dbReference type="Rhea" id="RHEA:24898"/>
        <dbReference type="ChEBI" id="CHEBI:33019"/>
        <dbReference type="ChEBI" id="CHEBI:37565"/>
        <dbReference type="ChEBI" id="CHEBI:58805"/>
        <dbReference type="EC" id="2.7.7.65"/>
    </reaction>
</comment>
<dbReference type="FunFam" id="3.30.70.270:FF:000001">
    <property type="entry name" value="Diguanylate cyclase domain protein"/>
    <property type="match status" value="1"/>
</dbReference>
<dbReference type="Proteomes" id="UP000228859">
    <property type="component" value="Unassembled WGS sequence"/>
</dbReference>
<dbReference type="GO" id="GO:0052621">
    <property type="term" value="F:diguanylate cyclase activity"/>
    <property type="evidence" value="ECO:0007669"/>
    <property type="project" value="UniProtKB-EC"/>
</dbReference>
<evidence type="ECO:0000259" key="4">
    <source>
        <dbReference type="PROSITE" id="PS50887"/>
    </source>
</evidence>
<reference evidence="5 6" key="1">
    <citation type="journal article" date="2017" name="Front. Microbiol.">
        <title>Comparative Genomic Analysis of the Class Epsilonproteobacteria and Proposed Reclassification to Epsilonbacteraeota (phyl. nov.).</title>
        <authorList>
            <person name="Waite D.W."/>
            <person name="Vanwonterghem I."/>
            <person name="Rinke C."/>
            <person name="Parks D.H."/>
            <person name="Zhang Y."/>
            <person name="Takai K."/>
            <person name="Sievert S.M."/>
            <person name="Simon J."/>
            <person name="Campbell B.J."/>
            <person name="Hanson T.E."/>
            <person name="Woyke T."/>
            <person name="Klotz M.G."/>
            <person name="Hugenholtz P."/>
        </authorList>
    </citation>
    <scope>NUCLEOTIDE SEQUENCE [LARGE SCALE GENOMIC DNA]</scope>
    <source>
        <strain evidence="5">UBA12443</strain>
    </source>
</reference>
<dbReference type="Gene3D" id="3.30.70.270">
    <property type="match status" value="1"/>
</dbReference>
<evidence type="ECO:0000256" key="2">
    <source>
        <dbReference type="ARBA" id="ARBA00034247"/>
    </source>
</evidence>
<dbReference type="SMART" id="SM00267">
    <property type="entry name" value="GGDEF"/>
    <property type="match status" value="1"/>
</dbReference>
<proteinExistence type="predicted"/>
<gene>
    <name evidence="5" type="ORF">CFH83_05380</name>
</gene>
<feature type="domain" description="GGDEF" evidence="4">
    <location>
        <begin position="145"/>
        <end position="280"/>
    </location>
</feature>
<dbReference type="EMBL" id="DLUI01000074">
    <property type="protein sequence ID" value="DAB38550.1"/>
    <property type="molecule type" value="Genomic_DNA"/>
</dbReference>
<dbReference type="EC" id="2.7.7.65" evidence="1"/>
<dbReference type="SUPFAM" id="SSF55073">
    <property type="entry name" value="Nucleotide cyclase"/>
    <property type="match status" value="1"/>
</dbReference>
<dbReference type="InterPro" id="IPR000160">
    <property type="entry name" value="GGDEF_dom"/>
</dbReference>
<evidence type="ECO:0000313" key="5">
    <source>
        <dbReference type="EMBL" id="DAB38550.1"/>
    </source>
</evidence>
<dbReference type="AlphaFoldDB" id="A0A2D3WHL2"/>
<dbReference type="PANTHER" id="PTHR45138">
    <property type="entry name" value="REGULATORY COMPONENTS OF SENSORY TRANSDUCTION SYSTEM"/>
    <property type="match status" value="1"/>
</dbReference>
<dbReference type="InterPro" id="IPR043128">
    <property type="entry name" value="Rev_trsase/Diguanyl_cyclase"/>
</dbReference>
<dbReference type="InterPro" id="IPR050469">
    <property type="entry name" value="Diguanylate_Cyclase"/>
</dbReference>
<evidence type="ECO:0000313" key="6">
    <source>
        <dbReference type="Proteomes" id="UP000228859"/>
    </source>
</evidence>
<dbReference type="InterPro" id="IPR029787">
    <property type="entry name" value="Nucleotide_cyclase"/>
</dbReference>
<keyword evidence="3" id="KW-0175">Coiled coil</keyword>
<dbReference type="CDD" id="cd01949">
    <property type="entry name" value="GGDEF"/>
    <property type="match status" value="1"/>
</dbReference>
<evidence type="ECO:0000256" key="3">
    <source>
        <dbReference type="SAM" id="Coils"/>
    </source>
</evidence>
<sequence>MQKERQNSDFTIFDNEEKVIKQAEDLANNFDAHAKLVHENMKSLASGYRRSYREQQRLIRLSDRQQEQLRHMTVELQNANEKLEDQAQKLEGLNRALQEEIKEKKLLEDELRAIAMIDSLTGVYTRRQLLEFGKNELKRFQRSDSSLCILMIDIDYFKKINDTHGHGVGDNVLKYFSGVCKGTIRTTDTIGRIGGEEFVVIMPDTTKDTGYEVAERIRKNVAESTLFRDESSLAFPLTVSIGLYEFTQEDHSFEHALSKADSALYEAKGAGRNHVIVYKKDS</sequence>
<name>A0A2D3WHL2_9BACT</name>
<protein>
    <recommendedName>
        <fullName evidence="1">diguanylate cyclase</fullName>
        <ecNumber evidence="1">2.7.7.65</ecNumber>
    </recommendedName>
</protein>
<dbReference type="PROSITE" id="PS50887">
    <property type="entry name" value="GGDEF"/>
    <property type="match status" value="1"/>
</dbReference>
<comment type="caution">
    <text evidence="5">The sequence shown here is derived from an EMBL/GenBank/DDBJ whole genome shotgun (WGS) entry which is preliminary data.</text>
</comment>
<dbReference type="PANTHER" id="PTHR45138:SF9">
    <property type="entry name" value="DIGUANYLATE CYCLASE DGCM-RELATED"/>
    <property type="match status" value="1"/>
</dbReference>
<accession>A0A2D3WHL2</accession>
<evidence type="ECO:0000256" key="1">
    <source>
        <dbReference type="ARBA" id="ARBA00012528"/>
    </source>
</evidence>